<feature type="chain" id="PRO_5040295196" description="Phosphatidylglycerol/phosphatidylinositol transfer protein" evidence="1">
    <location>
        <begin position="20"/>
        <end position="143"/>
    </location>
</feature>
<organism evidence="2 3">
    <name type="scientific">Mortierella alpina</name>
    <name type="common">Oleaginous fungus</name>
    <name type="synonym">Mortierella renispora</name>
    <dbReference type="NCBI Taxonomy" id="64518"/>
    <lineage>
        <taxon>Eukaryota</taxon>
        <taxon>Fungi</taxon>
        <taxon>Fungi incertae sedis</taxon>
        <taxon>Mucoromycota</taxon>
        <taxon>Mortierellomycotina</taxon>
        <taxon>Mortierellomycetes</taxon>
        <taxon>Mortierellales</taxon>
        <taxon>Mortierellaceae</taxon>
        <taxon>Mortierella</taxon>
    </lineage>
</organism>
<sequence>MKFSTLFIAISAFSATTFAAPPANCGATDDTNPMVYRNSTFSNENPKAGQQTCLSVTGLVKSAIKDGSIKLSHYEGPIQVDKLTKLCESNLCPVKPGVQTFQSCYDVPADAEAGENINLKIEGITIDKSQIFCASGKVTVTGK</sequence>
<name>A0A9P7ZYF6_MORAP</name>
<keyword evidence="1" id="KW-0732">Signal</keyword>
<dbReference type="EMBL" id="JAIFTL010000695">
    <property type="protein sequence ID" value="KAG9319079.1"/>
    <property type="molecule type" value="Genomic_DNA"/>
</dbReference>
<evidence type="ECO:0008006" key="4">
    <source>
        <dbReference type="Google" id="ProtNLM"/>
    </source>
</evidence>
<accession>A0A9P7ZYF6</accession>
<reference evidence="2" key="1">
    <citation type="submission" date="2021-07" db="EMBL/GenBank/DDBJ databases">
        <title>Draft genome of Mortierella alpina, strain LL118, isolated from an aspen leaf litter sample.</title>
        <authorList>
            <person name="Yang S."/>
            <person name="Vinatzer B.A."/>
        </authorList>
    </citation>
    <scope>NUCLEOTIDE SEQUENCE</scope>
    <source>
        <strain evidence="2">LL118</strain>
    </source>
</reference>
<protein>
    <recommendedName>
        <fullName evidence="4">Phosphatidylglycerol/phosphatidylinositol transfer protein</fullName>
    </recommendedName>
</protein>
<feature type="signal peptide" evidence="1">
    <location>
        <begin position="1"/>
        <end position="19"/>
    </location>
</feature>
<evidence type="ECO:0000313" key="2">
    <source>
        <dbReference type="EMBL" id="KAG9319079.1"/>
    </source>
</evidence>
<evidence type="ECO:0000313" key="3">
    <source>
        <dbReference type="Proteomes" id="UP000717515"/>
    </source>
</evidence>
<evidence type="ECO:0000256" key="1">
    <source>
        <dbReference type="SAM" id="SignalP"/>
    </source>
</evidence>
<gene>
    <name evidence="2" type="ORF">KVV02_008180</name>
</gene>
<dbReference type="AlphaFoldDB" id="A0A9P7ZYF6"/>
<comment type="caution">
    <text evidence="2">The sequence shown here is derived from an EMBL/GenBank/DDBJ whole genome shotgun (WGS) entry which is preliminary data.</text>
</comment>
<proteinExistence type="predicted"/>
<dbReference type="Proteomes" id="UP000717515">
    <property type="component" value="Unassembled WGS sequence"/>
</dbReference>